<protein>
    <submittedName>
        <fullName evidence="2">Uncharacterized protein</fullName>
    </submittedName>
</protein>
<keyword evidence="3" id="KW-1185">Reference proteome</keyword>
<gene>
    <name evidence="2" type="ORF">KDW_53300</name>
</gene>
<name>A0A5J4KNA8_9CHLR</name>
<dbReference type="AlphaFoldDB" id="A0A5J4KNA8"/>
<accession>A0A5J4KNA8</accession>
<proteinExistence type="predicted"/>
<reference evidence="2 3" key="1">
    <citation type="submission" date="2019-10" db="EMBL/GenBank/DDBJ databases">
        <title>Dictyobacter vulcani sp. nov., within the class Ktedonobacteria, isolated from soil of volcanic Mt. Zao.</title>
        <authorList>
            <person name="Zheng Y."/>
            <person name="Wang C.M."/>
            <person name="Sakai Y."/>
            <person name="Abe K."/>
            <person name="Yokota A."/>
            <person name="Yabe S."/>
        </authorList>
    </citation>
    <scope>NUCLEOTIDE SEQUENCE [LARGE SCALE GENOMIC DNA]</scope>
    <source>
        <strain evidence="2 3">W12</strain>
    </source>
</reference>
<dbReference type="Proteomes" id="UP000326912">
    <property type="component" value="Unassembled WGS sequence"/>
</dbReference>
<evidence type="ECO:0000256" key="1">
    <source>
        <dbReference type="SAM" id="MobiDB-lite"/>
    </source>
</evidence>
<evidence type="ECO:0000313" key="2">
    <source>
        <dbReference type="EMBL" id="GER91168.1"/>
    </source>
</evidence>
<feature type="region of interest" description="Disordered" evidence="1">
    <location>
        <begin position="58"/>
        <end position="79"/>
    </location>
</feature>
<evidence type="ECO:0000313" key="3">
    <source>
        <dbReference type="Proteomes" id="UP000326912"/>
    </source>
</evidence>
<sequence length="79" mass="8382">MEFEDYLEPEIAVTAAIAAAIFSPRARKVIRKGLVYGTAGVLIAKDKLTSFTSSVSQGFQQSGATAENQSISEPVTTTD</sequence>
<dbReference type="RefSeq" id="WP_151758839.1">
    <property type="nucleotide sequence ID" value="NZ_BKZW01000003.1"/>
</dbReference>
<comment type="caution">
    <text evidence="2">The sequence shown here is derived from an EMBL/GenBank/DDBJ whole genome shotgun (WGS) entry which is preliminary data.</text>
</comment>
<dbReference type="EMBL" id="BKZW01000003">
    <property type="protein sequence ID" value="GER91168.1"/>
    <property type="molecule type" value="Genomic_DNA"/>
</dbReference>
<organism evidence="2 3">
    <name type="scientific">Dictyobacter vulcani</name>
    <dbReference type="NCBI Taxonomy" id="2607529"/>
    <lineage>
        <taxon>Bacteria</taxon>
        <taxon>Bacillati</taxon>
        <taxon>Chloroflexota</taxon>
        <taxon>Ktedonobacteria</taxon>
        <taxon>Ktedonobacterales</taxon>
        <taxon>Dictyobacteraceae</taxon>
        <taxon>Dictyobacter</taxon>
    </lineage>
</organism>